<reference evidence="1 2" key="2">
    <citation type="submission" date="2019-09" db="EMBL/GenBank/DDBJ databases">
        <authorList>
            <person name="Mazur A."/>
        </authorList>
    </citation>
    <scope>NUCLEOTIDE SEQUENCE [LARGE SCALE GENOMIC DNA]</scope>
    <source>
        <strain evidence="1 2">3729k</strain>
    </source>
</reference>
<dbReference type="RefSeq" id="WP_149859730.1">
    <property type="nucleotide sequence ID" value="NZ_VUOD01000002.1"/>
</dbReference>
<keyword evidence="2" id="KW-1185">Reference proteome</keyword>
<evidence type="ECO:0000313" key="1">
    <source>
        <dbReference type="EMBL" id="KAA2285628.1"/>
    </source>
</evidence>
<proteinExistence type="predicted"/>
<evidence type="ECO:0000313" key="2">
    <source>
        <dbReference type="Proteomes" id="UP000322165"/>
    </source>
</evidence>
<name>A0A5B2ZAD6_9GAMM</name>
<dbReference type="EMBL" id="VUOD01000002">
    <property type="protein sequence ID" value="KAA2285628.1"/>
    <property type="molecule type" value="Genomic_DNA"/>
</dbReference>
<dbReference type="Proteomes" id="UP000322165">
    <property type="component" value="Unassembled WGS sequence"/>
</dbReference>
<protein>
    <submittedName>
        <fullName evidence="1">Serine/threonine protein phosphatase</fullName>
    </submittedName>
</protein>
<comment type="caution">
    <text evidence="1">The sequence shown here is derived from an EMBL/GenBank/DDBJ whole genome shotgun (WGS) entry which is preliminary data.</text>
</comment>
<dbReference type="AlphaFoldDB" id="A0A5B2ZAD6"/>
<accession>A0A5B2ZAD6</accession>
<sequence>MADTRVRREQAAGRIAWRKTYSDGGRRKRMAVLRWLARRLGANALLAPIPLSPEAACRTEQRMIRRLAALGARVPQILEAGERHLLLSDLGPTLSALCRAESDPGERERLLRQGLGAILRLHAKGGYLSQAFARNLTLEGNDVGFIDLEEDPAEVMPLAAAQARDLLFYAHSTARFLADRPGAHARMMAEALAGASEAVRTEVTLVARRLRWLAPVSRLLGGRAGEVALALDSLHRASA</sequence>
<reference evidence="1 2" key="1">
    <citation type="submission" date="2019-09" db="EMBL/GenBank/DDBJ databases">
        <title>Arenimonas chukotkensis sp. nov., a bacterium isolated from Chukotka hot spring, Arctic region, Russia.</title>
        <authorList>
            <person name="Zayulina K.S."/>
            <person name="Prokofeva M.I."/>
            <person name="Elcheninov A.G."/>
            <person name="Novikov A."/>
            <person name="Kochetkova T.V."/>
            <person name="Kublanov I.V."/>
        </authorList>
    </citation>
    <scope>NUCLEOTIDE SEQUENCE [LARGE SCALE GENOMIC DNA]</scope>
    <source>
        <strain evidence="1 2">3729k</strain>
    </source>
</reference>
<gene>
    <name evidence="1" type="ORF">F0415_03025</name>
</gene>
<organism evidence="1 2">
    <name type="scientific">Arenimonas fontis</name>
    <dbReference type="NCBI Taxonomy" id="2608255"/>
    <lineage>
        <taxon>Bacteria</taxon>
        <taxon>Pseudomonadati</taxon>
        <taxon>Pseudomonadota</taxon>
        <taxon>Gammaproteobacteria</taxon>
        <taxon>Lysobacterales</taxon>
        <taxon>Lysobacteraceae</taxon>
        <taxon>Arenimonas</taxon>
    </lineage>
</organism>